<protein>
    <submittedName>
        <fullName evidence="1">Uncharacterized protein</fullName>
    </submittedName>
</protein>
<accession>A0A4C1TJ36</accession>
<keyword evidence="2" id="KW-1185">Reference proteome</keyword>
<name>A0A4C1TJ36_EUMVA</name>
<reference evidence="1 2" key="1">
    <citation type="journal article" date="2019" name="Commun. Biol.">
        <title>The bagworm genome reveals a unique fibroin gene that provides high tensile strength.</title>
        <authorList>
            <person name="Kono N."/>
            <person name="Nakamura H."/>
            <person name="Ohtoshi R."/>
            <person name="Tomita M."/>
            <person name="Numata K."/>
            <person name="Arakawa K."/>
        </authorList>
    </citation>
    <scope>NUCLEOTIDE SEQUENCE [LARGE SCALE GENOMIC DNA]</scope>
</reference>
<evidence type="ECO:0000313" key="1">
    <source>
        <dbReference type="EMBL" id="GBP14503.1"/>
    </source>
</evidence>
<comment type="caution">
    <text evidence="1">The sequence shown here is derived from an EMBL/GenBank/DDBJ whole genome shotgun (WGS) entry which is preliminary data.</text>
</comment>
<proteinExistence type="predicted"/>
<organism evidence="1 2">
    <name type="scientific">Eumeta variegata</name>
    <name type="common">Bagworm moth</name>
    <name type="synonym">Eumeta japonica</name>
    <dbReference type="NCBI Taxonomy" id="151549"/>
    <lineage>
        <taxon>Eukaryota</taxon>
        <taxon>Metazoa</taxon>
        <taxon>Ecdysozoa</taxon>
        <taxon>Arthropoda</taxon>
        <taxon>Hexapoda</taxon>
        <taxon>Insecta</taxon>
        <taxon>Pterygota</taxon>
        <taxon>Neoptera</taxon>
        <taxon>Endopterygota</taxon>
        <taxon>Lepidoptera</taxon>
        <taxon>Glossata</taxon>
        <taxon>Ditrysia</taxon>
        <taxon>Tineoidea</taxon>
        <taxon>Psychidae</taxon>
        <taxon>Oiketicinae</taxon>
        <taxon>Eumeta</taxon>
    </lineage>
</organism>
<sequence>MARFRRVSVSMLKSPSTWLCDVCTLGICPHVYMAFACLLVRYGCFVNLFSHAGIAVVIESKFGVTTALTEPSFRSGTLGAGVTTSCLPLACSLSRSIDRRKKVWSVAIVCPFIYIAQETVVADADNERCGGRRARRAAGKKVCRALFPSDCHGVNVNRHGDSSGAFAMAAVQLSELEPRAARLRAAELLTEGLLGN</sequence>
<dbReference type="AlphaFoldDB" id="A0A4C1TJ36"/>
<dbReference type="Proteomes" id="UP000299102">
    <property type="component" value="Unassembled WGS sequence"/>
</dbReference>
<gene>
    <name evidence="1" type="ORF">EVAR_7781_1</name>
</gene>
<evidence type="ECO:0000313" key="2">
    <source>
        <dbReference type="Proteomes" id="UP000299102"/>
    </source>
</evidence>
<dbReference type="EMBL" id="BGZK01000064">
    <property type="protein sequence ID" value="GBP14503.1"/>
    <property type="molecule type" value="Genomic_DNA"/>
</dbReference>